<keyword evidence="4" id="KW-1185">Reference proteome</keyword>
<dbReference type="Gene3D" id="3.40.50.620">
    <property type="entry name" value="HUPs"/>
    <property type="match status" value="1"/>
</dbReference>
<dbReference type="Proteomes" id="UP001354931">
    <property type="component" value="Unassembled WGS sequence"/>
</dbReference>
<dbReference type="InterPro" id="IPR006015">
    <property type="entry name" value="Universal_stress_UspA"/>
</dbReference>
<dbReference type="SUPFAM" id="SSF52402">
    <property type="entry name" value="Adenine nucleotide alpha hydrolases-like"/>
    <property type="match status" value="1"/>
</dbReference>
<dbReference type="InterPro" id="IPR006016">
    <property type="entry name" value="UspA"/>
</dbReference>
<dbReference type="Pfam" id="PF00582">
    <property type="entry name" value="Usp"/>
    <property type="match status" value="1"/>
</dbReference>
<dbReference type="PRINTS" id="PR01438">
    <property type="entry name" value="UNVRSLSTRESS"/>
</dbReference>
<proteinExistence type="inferred from homology"/>
<dbReference type="RefSeq" id="WP_326016757.1">
    <property type="nucleotide sequence ID" value="NZ_JAOZYC010000104.1"/>
</dbReference>
<name>A0ABU6F4E7_9ACTN</name>
<evidence type="ECO:0000313" key="4">
    <source>
        <dbReference type="Proteomes" id="UP001354931"/>
    </source>
</evidence>
<evidence type="ECO:0000313" key="3">
    <source>
        <dbReference type="EMBL" id="MEB8338873.1"/>
    </source>
</evidence>
<dbReference type="InterPro" id="IPR014729">
    <property type="entry name" value="Rossmann-like_a/b/a_fold"/>
</dbReference>
<dbReference type="PANTHER" id="PTHR46553:SF3">
    <property type="entry name" value="ADENINE NUCLEOTIDE ALPHA HYDROLASES-LIKE SUPERFAMILY PROTEIN"/>
    <property type="match status" value="1"/>
</dbReference>
<comment type="caution">
    <text evidence="3">The sequence shown here is derived from an EMBL/GenBank/DDBJ whole genome shotgun (WGS) entry which is preliminary data.</text>
</comment>
<gene>
    <name evidence="3" type="ORF">OKJ99_15355</name>
</gene>
<sequence>MPGSDATPAPPATRVVVGVTGTPGSRAALRRAADEARRRQAALWAVLAWQPPGGELHARRAPAIPLAGADWENLARTTLVTAVREVFPEGPGVPLRAVLARGTPGRALAESADREDDLLVIGAGHHGLLHRALRTSVSRYCVAHAVCPVLTVPPPPLEADLALAHRRNVWRLRLDTRHFARETGPPAG</sequence>
<dbReference type="PANTHER" id="PTHR46553">
    <property type="entry name" value="ADENINE NUCLEOTIDE ALPHA HYDROLASES-LIKE SUPERFAMILY PROTEIN"/>
    <property type="match status" value="1"/>
</dbReference>
<feature type="domain" description="UspA" evidence="2">
    <location>
        <begin position="13"/>
        <end position="153"/>
    </location>
</feature>
<evidence type="ECO:0000259" key="2">
    <source>
        <dbReference type="Pfam" id="PF00582"/>
    </source>
</evidence>
<evidence type="ECO:0000256" key="1">
    <source>
        <dbReference type="ARBA" id="ARBA00008791"/>
    </source>
</evidence>
<comment type="similarity">
    <text evidence="1">Belongs to the universal stress protein A family.</text>
</comment>
<accession>A0ABU6F4E7</accession>
<protein>
    <submittedName>
        <fullName evidence="3">Universal stress protein</fullName>
    </submittedName>
</protein>
<organism evidence="3 4">
    <name type="scientific">Streptomyces endophyticus</name>
    <dbReference type="NCBI Taxonomy" id="714166"/>
    <lineage>
        <taxon>Bacteria</taxon>
        <taxon>Bacillati</taxon>
        <taxon>Actinomycetota</taxon>
        <taxon>Actinomycetes</taxon>
        <taxon>Kitasatosporales</taxon>
        <taxon>Streptomycetaceae</taxon>
        <taxon>Streptomyces</taxon>
    </lineage>
</organism>
<reference evidence="3 4" key="1">
    <citation type="submission" date="2022-10" db="EMBL/GenBank/DDBJ databases">
        <authorList>
            <person name="Xie J."/>
            <person name="Shen N."/>
        </authorList>
    </citation>
    <scope>NUCLEOTIDE SEQUENCE [LARGE SCALE GENOMIC DNA]</scope>
    <source>
        <strain evidence="3 4">YIM65594</strain>
    </source>
</reference>
<dbReference type="EMBL" id="JAOZYC010000104">
    <property type="protein sequence ID" value="MEB8338873.1"/>
    <property type="molecule type" value="Genomic_DNA"/>
</dbReference>